<reference evidence="1" key="1">
    <citation type="journal article" date="2007" name="PLoS ONE">
        <title>The first genome sequence of an elite grapevine cultivar (Pinot noir Vitis vinifera L.): coping with a highly heterozygous genome.</title>
        <authorList>
            <person name="Velasco R."/>
            <person name="Zharkikh A."/>
            <person name="Troggio M."/>
            <person name="Cartwright D.A."/>
            <person name="Cestaro A."/>
            <person name="Pruss D."/>
            <person name="Pindo M."/>
            <person name="FitzGerald L.M."/>
            <person name="Vezzulli S."/>
            <person name="Reid J."/>
            <person name="Malacarne G."/>
            <person name="Iliev D."/>
            <person name="Coppola G."/>
            <person name="Wardell B."/>
            <person name="Micheletti D."/>
            <person name="Macalma T."/>
            <person name="Facci M."/>
            <person name="Mitchell J.T."/>
            <person name="Perazzolli M."/>
            <person name="Eldredge G."/>
            <person name="Gatto P."/>
            <person name="Oyzerski R."/>
            <person name="Moretto M."/>
            <person name="Gutin N."/>
            <person name="Stefanini M."/>
            <person name="Chen Y."/>
            <person name="Segala C."/>
            <person name="Davenport C."/>
            <person name="Dematte L."/>
            <person name="Mraz A."/>
            <person name="Battilana J."/>
            <person name="Stormo K."/>
            <person name="Costa F."/>
            <person name="Tao Q."/>
            <person name="Si-Ammour A."/>
            <person name="Harkins T."/>
            <person name="Lackey A."/>
            <person name="Perbost C."/>
            <person name="Taillon B."/>
            <person name="Stella A."/>
            <person name="Solovyev V."/>
            <person name="Fawcett J.A."/>
            <person name="Sterck L."/>
            <person name="Vandepoele K."/>
            <person name="Grando S.M."/>
            <person name="Toppo S."/>
            <person name="Moser C."/>
            <person name="Lanchbury J."/>
            <person name="Bogden R."/>
            <person name="Skolnick M."/>
            <person name="Sgaramella V."/>
            <person name="Bhatnagar S.K."/>
            <person name="Fontana P."/>
            <person name="Gutin A."/>
            <person name="Van de Peer Y."/>
            <person name="Salamini F."/>
            <person name="Viola R."/>
        </authorList>
    </citation>
    <scope>NUCLEOTIDE SEQUENCE</scope>
</reference>
<sequence>MAAHVLLGNPDGVAPDCDALLFFLNGPLLRCGTYPDPLIKLTRRASATDILAYPEPFCTVINFVDYSLNQRALAGRESAETPIGNHESNGRAINWRRLMKDFAKPFWV</sequence>
<name>A5B1Z0_VITVI</name>
<gene>
    <name evidence="1" type="ORF">VITISV_030025</name>
</gene>
<proteinExistence type="predicted"/>
<dbReference type="EMBL" id="AM443773">
    <property type="protein sequence ID" value="CAN80694.1"/>
    <property type="molecule type" value="Genomic_DNA"/>
</dbReference>
<dbReference type="AlphaFoldDB" id="A5B1Z0"/>
<protein>
    <submittedName>
        <fullName evidence="1">Uncharacterized protein</fullName>
    </submittedName>
</protein>
<organism evidence="1">
    <name type="scientific">Vitis vinifera</name>
    <name type="common">Grape</name>
    <dbReference type="NCBI Taxonomy" id="29760"/>
    <lineage>
        <taxon>Eukaryota</taxon>
        <taxon>Viridiplantae</taxon>
        <taxon>Streptophyta</taxon>
        <taxon>Embryophyta</taxon>
        <taxon>Tracheophyta</taxon>
        <taxon>Spermatophyta</taxon>
        <taxon>Magnoliopsida</taxon>
        <taxon>eudicotyledons</taxon>
        <taxon>Gunneridae</taxon>
        <taxon>Pentapetalae</taxon>
        <taxon>rosids</taxon>
        <taxon>Vitales</taxon>
        <taxon>Vitaceae</taxon>
        <taxon>Viteae</taxon>
        <taxon>Vitis</taxon>
    </lineage>
</organism>
<evidence type="ECO:0000313" key="1">
    <source>
        <dbReference type="EMBL" id="CAN80694.1"/>
    </source>
</evidence>
<accession>A5B1Z0</accession>